<reference evidence="8" key="1">
    <citation type="journal article" date="2020" name="Stud. Mycol.">
        <title>101 Dothideomycetes genomes: a test case for predicting lifestyles and emergence of pathogens.</title>
        <authorList>
            <person name="Haridas S."/>
            <person name="Albert R."/>
            <person name="Binder M."/>
            <person name="Bloem J."/>
            <person name="Labutti K."/>
            <person name="Salamov A."/>
            <person name="Andreopoulos B."/>
            <person name="Baker S."/>
            <person name="Barry K."/>
            <person name="Bills G."/>
            <person name="Bluhm B."/>
            <person name="Cannon C."/>
            <person name="Castanera R."/>
            <person name="Culley D."/>
            <person name="Daum C."/>
            <person name="Ezra D."/>
            <person name="Gonzalez J."/>
            <person name="Henrissat B."/>
            <person name="Kuo A."/>
            <person name="Liang C."/>
            <person name="Lipzen A."/>
            <person name="Lutzoni F."/>
            <person name="Magnuson J."/>
            <person name="Mondo S."/>
            <person name="Nolan M."/>
            <person name="Ohm R."/>
            <person name="Pangilinan J."/>
            <person name="Park H.-J."/>
            <person name="Ramirez L."/>
            <person name="Alfaro M."/>
            <person name="Sun H."/>
            <person name="Tritt A."/>
            <person name="Yoshinaga Y."/>
            <person name="Zwiers L.-H."/>
            <person name="Turgeon B."/>
            <person name="Goodwin S."/>
            <person name="Spatafora J."/>
            <person name="Crous P."/>
            <person name="Grigoriev I."/>
        </authorList>
    </citation>
    <scope>NUCLEOTIDE SEQUENCE</scope>
    <source>
        <strain evidence="8">CBS 113818</strain>
    </source>
</reference>
<gene>
    <name evidence="8" type="ORF">CC86DRAFT_371497</name>
</gene>
<feature type="domain" description="MARVEL" evidence="7">
    <location>
        <begin position="30"/>
        <end position="181"/>
    </location>
</feature>
<comment type="subcellular location">
    <subcellularLocation>
        <location evidence="1">Membrane</location>
        <topology evidence="1">Multi-pass membrane protein</topology>
    </subcellularLocation>
</comment>
<organism evidence="8 9">
    <name type="scientific">Ophiobolus disseminans</name>
    <dbReference type="NCBI Taxonomy" id="1469910"/>
    <lineage>
        <taxon>Eukaryota</taxon>
        <taxon>Fungi</taxon>
        <taxon>Dikarya</taxon>
        <taxon>Ascomycota</taxon>
        <taxon>Pezizomycotina</taxon>
        <taxon>Dothideomycetes</taxon>
        <taxon>Pleosporomycetidae</taxon>
        <taxon>Pleosporales</taxon>
        <taxon>Pleosporineae</taxon>
        <taxon>Phaeosphaeriaceae</taxon>
        <taxon>Ophiobolus</taxon>
    </lineage>
</organism>
<dbReference type="AlphaFoldDB" id="A0A6A6ZX21"/>
<evidence type="ECO:0000256" key="1">
    <source>
        <dbReference type="ARBA" id="ARBA00004141"/>
    </source>
</evidence>
<feature type="region of interest" description="Disordered" evidence="5">
    <location>
        <begin position="230"/>
        <end position="258"/>
    </location>
</feature>
<keyword evidence="2 6" id="KW-0812">Transmembrane</keyword>
<evidence type="ECO:0000256" key="5">
    <source>
        <dbReference type="SAM" id="MobiDB-lite"/>
    </source>
</evidence>
<feature type="transmembrane region" description="Helical" evidence="6">
    <location>
        <begin position="90"/>
        <end position="113"/>
    </location>
</feature>
<evidence type="ECO:0000256" key="2">
    <source>
        <dbReference type="ARBA" id="ARBA00022692"/>
    </source>
</evidence>
<evidence type="ECO:0000259" key="7">
    <source>
        <dbReference type="Pfam" id="PF01284"/>
    </source>
</evidence>
<keyword evidence="9" id="KW-1185">Reference proteome</keyword>
<protein>
    <recommendedName>
        <fullName evidence="7">MARVEL domain-containing protein</fullName>
    </recommendedName>
</protein>
<dbReference type="PANTHER" id="PTHR37451:SF4">
    <property type="entry name" value="MARVEL DOMAIN-CONTAINING PROTEIN"/>
    <property type="match status" value="1"/>
</dbReference>
<dbReference type="Proteomes" id="UP000799424">
    <property type="component" value="Unassembled WGS sequence"/>
</dbReference>
<feature type="compositionally biased region" description="Low complexity" evidence="5">
    <location>
        <begin position="238"/>
        <end position="258"/>
    </location>
</feature>
<feature type="transmembrane region" description="Helical" evidence="6">
    <location>
        <begin position="29"/>
        <end position="48"/>
    </location>
</feature>
<name>A0A6A6ZX21_9PLEO</name>
<accession>A0A6A6ZX21</accession>
<feature type="compositionally biased region" description="Low complexity" evidence="5">
    <location>
        <begin position="8"/>
        <end position="20"/>
    </location>
</feature>
<sequence>MNQPQHLTSTTPVATSTTTPGHVVASPTWLFVVRIFQSILSFIILVLAADLIHDAYIDELGLALAIALISWLIVNYIIFTERVHALQHLYNIIAVLVLDGLMVILWLATWAAVAAKRAKFIYDVEVSGCYNNGEVVNSKICYKKRELLKRSVVLFKRGQDQMAAVAGLGALIWVLYIVTFVWIIRSFLQARQDGRFQQYAPGGTSATANTTPVAFPSTIAGPASNTYIEEPKIEAQYPQQHPQQHPQHHPQQLPQQLP</sequence>
<feature type="transmembrane region" description="Helical" evidence="6">
    <location>
        <begin position="163"/>
        <end position="184"/>
    </location>
</feature>
<proteinExistence type="predicted"/>
<dbReference type="Pfam" id="PF01284">
    <property type="entry name" value="MARVEL"/>
    <property type="match status" value="1"/>
</dbReference>
<keyword evidence="3 6" id="KW-1133">Transmembrane helix</keyword>
<evidence type="ECO:0000256" key="3">
    <source>
        <dbReference type="ARBA" id="ARBA00022989"/>
    </source>
</evidence>
<dbReference type="PANTHER" id="PTHR37451">
    <property type="entry name" value="MARVEL DOMAIN"/>
    <property type="match status" value="1"/>
</dbReference>
<feature type="region of interest" description="Disordered" evidence="5">
    <location>
        <begin position="1"/>
        <end position="20"/>
    </location>
</feature>
<keyword evidence="4 6" id="KW-0472">Membrane</keyword>
<dbReference type="InterPro" id="IPR008253">
    <property type="entry name" value="Marvel"/>
</dbReference>
<feature type="transmembrane region" description="Helical" evidence="6">
    <location>
        <begin position="60"/>
        <end position="78"/>
    </location>
</feature>
<evidence type="ECO:0000313" key="9">
    <source>
        <dbReference type="Proteomes" id="UP000799424"/>
    </source>
</evidence>
<evidence type="ECO:0000313" key="8">
    <source>
        <dbReference type="EMBL" id="KAF2825044.1"/>
    </source>
</evidence>
<dbReference type="EMBL" id="MU006229">
    <property type="protein sequence ID" value="KAF2825044.1"/>
    <property type="molecule type" value="Genomic_DNA"/>
</dbReference>
<evidence type="ECO:0000256" key="4">
    <source>
        <dbReference type="ARBA" id="ARBA00023136"/>
    </source>
</evidence>
<dbReference type="GO" id="GO:0016020">
    <property type="term" value="C:membrane"/>
    <property type="evidence" value="ECO:0007669"/>
    <property type="project" value="UniProtKB-SubCell"/>
</dbReference>
<evidence type="ECO:0000256" key="6">
    <source>
        <dbReference type="SAM" id="Phobius"/>
    </source>
</evidence>
<dbReference type="OrthoDB" id="5325022at2759"/>